<organism evidence="1 2">
    <name type="scientific">Colletotrichum tofieldiae</name>
    <dbReference type="NCBI Taxonomy" id="708197"/>
    <lineage>
        <taxon>Eukaryota</taxon>
        <taxon>Fungi</taxon>
        <taxon>Dikarya</taxon>
        <taxon>Ascomycota</taxon>
        <taxon>Pezizomycotina</taxon>
        <taxon>Sordariomycetes</taxon>
        <taxon>Hypocreomycetidae</taxon>
        <taxon>Glomerellales</taxon>
        <taxon>Glomerellaceae</taxon>
        <taxon>Colletotrichum</taxon>
        <taxon>Colletotrichum spaethianum species complex</taxon>
    </lineage>
</organism>
<reference evidence="1 2" key="1">
    <citation type="submission" date="2015-06" db="EMBL/GenBank/DDBJ databases">
        <title>Survival trade-offs in plant roots during colonization by closely related pathogenic and mutualistic fungi.</title>
        <authorList>
            <person name="Hacquard S."/>
            <person name="Kracher B."/>
            <person name="Hiruma K."/>
            <person name="Weinman A."/>
            <person name="Muench P."/>
            <person name="Garrido Oter R."/>
            <person name="Ver Loren van Themaat E."/>
            <person name="Dallerey J.-F."/>
            <person name="Damm U."/>
            <person name="Henrissat B."/>
            <person name="Lespinet O."/>
            <person name="Thon M."/>
            <person name="Kemen E."/>
            <person name="McHardy A.C."/>
            <person name="Schulze-Lefert P."/>
            <person name="O'Connell R.J."/>
        </authorList>
    </citation>
    <scope>NUCLEOTIDE SEQUENCE [LARGE SCALE GENOMIC DNA]</scope>
    <source>
        <strain evidence="1 2">0861</strain>
    </source>
</reference>
<name>A0A161WC11_9PEZI</name>
<proteinExistence type="predicted"/>
<comment type="caution">
    <text evidence="1">The sequence shown here is derived from an EMBL/GenBank/DDBJ whole genome shotgun (WGS) entry which is preliminary data.</text>
</comment>
<dbReference type="Proteomes" id="UP000076552">
    <property type="component" value="Unassembled WGS sequence"/>
</dbReference>
<dbReference type="AlphaFoldDB" id="A0A161WC11"/>
<gene>
    <name evidence="1" type="ORF">CT0861_03947</name>
</gene>
<protein>
    <submittedName>
        <fullName evidence="1">Uncharacterized protein</fullName>
    </submittedName>
</protein>
<dbReference type="EMBL" id="LFIV01000112">
    <property type="protein sequence ID" value="KZL69183.1"/>
    <property type="molecule type" value="Genomic_DNA"/>
</dbReference>
<accession>A0A161WC11</accession>
<evidence type="ECO:0000313" key="2">
    <source>
        <dbReference type="Proteomes" id="UP000076552"/>
    </source>
</evidence>
<sequence length="175" mass="19540">MAYQAPRACAVAGHLELYKELAVQLPLDVSIAEEARENGNHAIFNLIMEAPCRYRVFGDYNRTMNTTAPKPAFLNGDPAIRPYLLETQVFEYQIGRIDDQQGDSEPDDDELDPWNLSPRRGFIQTRFNIAEHMNINLDGNGGMPGLRTPAVPNSDEEALKILCQPLPVDPTTCLP</sequence>
<keyword evidence="2" id="KW-1185">Reference proteome</keyword>
<evidence type="ECO:0000313" key="1">
    <source>
        <dbReference type="EMBL" id="KZL69183.1"/>
    </source>
</evidence>